<dbReference type="PANTHER" id="PTHR11113:SF2">
    <property type="entry name" value="ADENINE DEAMINASE"/>
    <property type="match status" value="1"/>
</dbReference>
<dbReference type="SUPFAM" id="SSF51556">
    <property type="entry name" value="Metallo-dependent hydrolases"/>
    <property type="match status" value="1"/>
</dbReference>
<evidence type="ECO:0000259" key="7">
    <source>
        <dbReference type="Pfam" id="PF01979"/>
    </source>
</evidence>
<evidence type="ECO:0000256" key="5">
    <source>
        <dbReference type="ARBA" id="ARBA00047720"/>
    </source>
</evidence>
<evidence type="ECO:0000313" key="10">
    <source>
        <dbReference type="Proteomes" id="UP001418637"/>
    </source>
</evidence>
<dbReference type="SUPFAM" id="SSF51338">
    <property type="entry name" value="Composite domain of metallo-dependent hydrolases"/>
    <property type="match status" value="1"/>
</dbReference>
<name>A0ABV0BI71_9HYPH</name>
<evidence type="ECO:0000256" key="1">
    <source>
        <dbReference type="ARBA" id="ARBA00006773"/>
    </source>
</evidence>
<comment type="caution">
    <text evidence="9">The sequence shown here is derived from an EMBL/GenBank/DDBJ whole genome shotgun (WGS) entry which is preliminary data.</text>
</comment>
<evidence type="ECO:0000256" key="3">
    <source>
        <dbReference type="ARBA" id="ARBA00022801"/>
    </source>
</evidence>
<evidence type="ECO:0000313" key="9">
    <source>
        <dbReference type="EMBL" id="MEN3930672.1"/>
    </source>
</evidence>
<dbReference type="Pfam" id="PF13382">
    <property type="entry name" value="Adenine_deam_C"/>
    <property type="match status" value="1"/>
</dbReference>
<comment type="cofactor">
    <cofactor evidence="6">
        <name>Mn(2+)</name>
        <dbReference type="ChEBI" id="CHEBI:29035"/>
    </cofactor>
</comment>
<dbReference type="InterPro" id="IPR006680">
    <property type="entry name" value="Amidohydro-rel"/>
</dbReference>
<dbReference type="RefSeq" id="WP_346336672.1">
    <property type="nucleotide sequence ID" value="NZ_JBBYXI010000002.1"/>
</dbReference>
<dbReference type="InterPro" id="IPR026912">
    <property type="entry name" value="Adenine_deam_C"/>
</dbReference>
<dbReference type="InterPro" id="IPR032466">
    <property type="entry name" value="Metal_Hydrolase"/>
</dbReference>
<dbReference type="Gene3D" id="2.30.40.10">
    <property type="entry name" value="Urease, subunit C, domain 1"/>
    <property type="match status" value="1"/>
</dbReference>
<feature type="domain" description="Adenine deaminase C-terminal" evidence="8">
    <location>
        <begin position="411"/>
        <end position="576"/>
    </location>
</feature>
<dbReference type="Pfam" id="PF01979">
    <property type="entry name" value="Amidohydro_1"/>
    <property type="match status" value="1"/>
</dbReference>
<proteinExistence type="inferred from homology"/>
<evidence type="ECO:0000256" key="2">
    <source>
        <dbReference type="ARBA" id="ARBA00012782"/>
    </source>
</evidence>
<reference evidence="9 10" key="1">
    <citation type="submission" date="2024-04" db="EMBL/GenBank/DDBJ databases">
        <title>A novel species isolated from cricket.</title>
        <authorList>
            <person name="Wang H.-C."/>
        </authorList>
    </citation>
    <scope>NUCLEOTIDE SEQUENCE [LARGE SCALE GENOMIC DNA]</scope>
    <source>
        <strain evidence="9 10">WL0021</strain>
    </source>
</reference>
<dbReference type="InterPro" id="IPR011059">
    <property type="entry name" value="Metal-dep_hydrolase_composite"/>
</dbReference>
<organism evidence="9 10">
    <name type="scientific">Hohaiivirga grylli</name>
    <dbReference type="NCBI Taxonomy" id="3133970"/>
    <lineage>
        <taxon>Bacteria</taxon>
        <taxon>Pseudomonadati</taxon>
        <taxon>Pseudomonadota</taxon>
        <taxon>Alphaproteobacteria</taxon>
        <taxon>Hyphomicrobiales</taxon>
        <taxon>Methylobacteriaceae</taxon>
        <taxon>Hohaiivirga</taxon>
    </lineage>
</organism>
<evidence type="ECO:0000256" key="6">
    <source>
        <dbReference type="HAMAP-Rule" id="MF_01518"/>
    </source>
</evidence>
<protein>
    <recommendedName>
        <fullName evidence="2 6">Adenine deaminase</fullName>
        <shortName evidence="6">Adenase</shortName>
        <shortName evidence="6">Adenine aminase</shortName>
        <ecNumber evidence="2 6">3.5.4.2</ecNumber>
    </recommendedName>
</protein>
<feature type="domain" description="Amidohydrolase-related" evidence="7">
    <location>
        <begin position="74"/>
        <end position="358"/>
    </location>
</feature>
<sequence length="591" mass="63612">MTEITAQSRARAVKAAQGLEPFDLLLTNATLVDVATAELRAADVGIIDNMIASVHPQGTRQDAKEVVDLTGRFLAPGLIDMHVHFESSHMTPANYASVIVPQGTTTIMCDPHELANVFGMDGVRYGIEASKGLPLRILFTAPSSIPSTEGLETSGAYFSGKEMEEMLSWPEVVGVAEVMDMKGVLAGSKRMTEIVAAGIKANKLVEGHARGLKGPELQAYLAAGVTSDHELTSAEDFLEKLRSGLSIEIRGSHDYLLPDIVKALNELPFASSQISICTDDVFPDDLVSKGGICDVLRRLIQYGLDPVTAIRFATLNASYRLRRTDIGLISAGRIADIVVLSDLQTMKINTVYASGKIVPKGVKIASPPVSNMEAISHSMKVRPLTLEDFEVRVPNVADGIHRLRAIHGARFTEWHEADLEVKNGFAVLPDAYNRLFIMNRHGKPDAQPQCALLGDWGTMTGALATSYSHDSHNLVVLGKDPKEMLLAANSLIEMGGGVCVVKNGRVIASIALPIAGMISEEDPEIIRQNYNTVKAATDTIMEWKPPYRVFKAIEGISLACNAGPHLTDLGLTDGGTKEILPILASQPAIPV</sequence>
<dbReference type="Gene3D" id="3.20.20.140">
    <property type="entry name" value="Metal-dependent hydrolases"/>
    <property type="match status" value="1"/>
</dbReference>
<accession>A0ABV0BI71</accession>
<comment type="catalytic activity">
    <reaction evidence="5 6">
        <text>adenine + H2O + H(+) = hypoxanthine + NH4(+)</text>
        <dbReference type="Rhea" id="RHEA:23688"/>
        <dbReference type="ChEBI" id="CHEBI:15377"/>
        <dbReference type="ChEBI" id="CHEBI:15378"/>
        <dbReference type="ChEBI" id="CHEBI:16708"/>
        <dbReference type="ChEBI" id="CHEBI:17368"/>
        <dbReference type="ChEBI" id="CHEBI:28938"/>
        <dbReference type="EC" id="3.5.4.2"/>
    </reaction>
</comment>
<dbReference type="EC" id="3.5.4.2" evidence="2 6"/>
<comment type="similarity">
    <text evidence="1 6">Belongs to the metallo-dependent hydrolases superfamily. Adenine deaminase family.</text>
</comment>
<keyword evidence="10" id="KW-1185">Reference proteome</keyword>
<evidence type="ECO:0000256" key="4">
    <source>
        <dbReference type="ARBA" id="ARBA00023211"/>
    </source>
</evidence>
<dbReference type="PANTHER" id="PTHR11113">
    <property type="entry name" value="N-ACETYLGLUCOSAMINE-6-PHOSPHATE DEACETYLASE"/>
    <property type="match status" value="1"/>
</dbReference>
<keyword evidence="3 6" id="KW-0378">Hydrolase</keyword>
<dbReference type="Proteomes" id="UP001418637">
    <property type="component" value="Unassembled WGS sequence"/>
</dbReference>
<evidence type="ECO:0000259" key="8">
    <source>
        <dbReference type="Pfam" id="PF13382"/>
    </source>
</evidence>
<dbReference type="HAMAP" id="MF_01518">
    <property type="entry name" value="Adenine_deamin"/>
    <property type="match status" value="1"/>
</dbReference>
<dbReference type="InterPro" id="IPR006679">
    <property type="entry name" value="Adenine_deam"/>
</dbReference>
<dbReference type="EMBL" id="JBBYXI010000002">
    <property type="protein sequence ID" value="MEN3930672.1"/>
    <property type="molecule type" value="Genomic_DNA"/>
</dbReference>
<gene>
    <name evidence="6" type="primary">ade</name>
    <name evidence="9" type="ORF">WJT86_06280</name>
</gene>
<keyword evidence="4 6" id="KW-0464">Manganese</keyword>